<accession>A0A8H4VXX0</accession>
<dbReference type="InterPro" id="IPR053175">
    <property type="entry name" value="DHMBA_Reg_Transcription_Factor"/>
</dbReference>
<dbReference type="OrthoDB" id="4314040at2759"/>
<keyword evidence="1" id="KW-0539">Nucleus</keyword>
<dbReference type="InterPro" id="IPR036864">
    <property type="entry name" value="Zn2-C6_fun-type_DNA-bd_sf"/>
</dbReference>
<dbReference type="Pfam" id="PF11951">
    <property type="entry name" value="Fungal_trans_2"/>
    <property type="match status" value="1"/>
</dbReference>
<sequence>MVNTGKPSKGCYMCRSRRIKCDEGKPSCIRCQKSKRVCPGYRDAFELNLRDETKSTKKKMSRMINHRPFVDGVSKFDAHHEIINSPDGLLMTTPITTANLSMGYLDFLIPHIKAEKPNPSFLAAFSAVALAALGTRPNSKALLPKADMAYVKALKKINCTLRDAQMASDDSMLAAVLMLSFFEQLTAPRLNPEAWSSHVDGAVALLKARGPDEFQTPTGREVWNTVRAMMAIQCIANSRRVDLGVEWWMAVPAKDGLSHQFASLNIKVADLRSDTDIVTVMPHTSKNYEAVLKLLRQAEELEREYEEWFSKLKGPWEVKSVAWIDSSEISDLTTSLVHPGKVDSYSEMWMAYHHNIGRSSRLFIWATILRCIAWLCDSRDYSLTPEYNKASQVCRQLIEDTVASVPFVFGWKKGINEFMADNSSFACGSTENPEVKSLWGIFVMWPLFAAASSDFASVSQRTFLRGRLSYISEALGIYQASVLLRFNIFFPSLYIERSRSNSRIHQCFPNKSEDEFLVASPKPVPKSMQTTSIPATTPEITFPTPMNSSPSPIQFSSPEKDPIWSNCGGANPFPVADDLGFSSDKIHELIDFTTA</sequence>
<dbReference type="SUPFAM" id="SSF57701">
    <property type="entry name" value="Zn2/Cys6 DNA-binding domain"/>
    <property type="match status" value="1"/>
</dbReference>
<dbReference type="EMBL" id="JAAMPI010001121">
    <property type="protein sequence ID" value="KAF4626606.1"/>
    <property type="molecule type" value="Genomic_DNA"/>
</dbReference>
<feature type="domain" description="Zn(2)-C6 fungal-type" evidence="2">
    <location>
        <begin position="10"/>
        <end position="38"/>
    </location>
</feature>
<protein>
    <recommendedName>
        <fullName evidence="2">Zn(2)-C6 fungal-type domain-containing protein</fullName>
    </recommendedName>
</protein>
<evidence type="ECO:0000256" key="1">
    <source>
        <dbReference type="ARBA" id="ARBA00023242"/>
    </source>
</evidence>
<dbReference type="InterPro" id="IPR001138">
    <property type="entry name" value="Zn2Cys6_DnaBD"/>
</dbReference>
<dbReference type="Pfam" id="PF00172">
    <property type="entry name" value="Zn_clus"/>
    <property type="match status" value="1"/>
</dbReference>
<keyword evidence="4" id="KW-1185">Reference proteome</keyword>
<evidence type="ECO:0000313" key="3">
    <source>
        <dbReference type="EMBL" id="KAF4626606.1"/>
    </source>
</evidence>
<dbReference type="PANTHER" id="PTHR38791">
    <property type="entry name" value="ZN(II)2CYS6 TRANSCRIPTION FACTOR (EUROFUNG)-RELATED-RELATED"/>
    <property type="match status" value="1"/>
</dbReference>
<comment type="caution">
    <text evidence="3">The sequence shown here is derived from an EMBL/GenBank/DDBJ whole genome shotgun (WGS) entry which is preliminary data.</text>
</comment>
<proteinExistence type="predicted"/>
<gene>
    <name evidence="3" type="ORF">G7Y89_g11546</name>
</gene>
<dbReference type="PROSITE" id="PS50048">
    <property type="entry name" value="ZN2_CY6_FUNGAL_2"/>
    <property type="match status" value="1"/>
</dbReference>
<evidence type="ECO:0000313" key="4">
    <source>
        <dbReference type="Proteomes" id="UP000566819"/>
    </source>
</evidence>
<dbReference type="InterPro" id="IPR021858">
    <property type="entry name" value="Fun_TF"/>
</dbReference>
<dbReference type="Gene3D" id="4.10.240.10">
    <property type="entry name" value="Zn(2)-C6 fungal-type DNA-binding domain"/>
    <property type="match status" value="1"/>
</dbReference>
<dbReference type="PROSITE" id="PS00463">
    <property type="entry name" value="ZN2_CY6_FUNGAL_1"/>
    <property type="match status" value="1"/>
</dbReference>
<dbReference type="GO" id="GO:0008270">
    <property type="term" value="F:zinc ion binding"/>
    <property type="evidence" value="ECO:0007669"/>
    <property type="project" value="InterPro"/>
</dbReference>
<dbReference type="CDD" id="cd00067">
    <property type="entry name" value="GAL4"/>
    <property type="match status" value="1"/>
</dbReference>
<dbReference type="AlphaFoldDB" id="A0A8H4VXX0"/>
<dbReference type="GO" id="GO:0000981">
    <property type="term" value="F:DNA-binding transcription factor activity, RNA polymerase II-specific"/>
    <property type="evidence" value="ECO:0007669"/>
    <property type="project" value="InterPro"/>
</dbReference>
<name>A0A8H4VXX0_9HELO</name>
<dbReference type="Proteomes" id="UP000566819">
    <property type="component" value="Unassembled WGS sequence"/>
</dbReference>
<evidence type="ECO:0000259" key="2">
    <source>
        <dbReference type="PROSITE" id="PS50048"/>
    </source>
</evidence>
<reference evidence="3 4" key="1">
    <citation type="submission" date="2020-03" db="EMBL/GenBank/DDBJ databases">
        <title>Draft Genome Sequence of Cudoniella acicularis.</title>
        <authorList>
            <person name="Buettner E."/>
            <person name="Kellner H."/>
        </authorList>
    </citation>
    <scope>NUCLEOTIDE SEQUENCE [LARGE SCALE GENOMIC DNA]</scope>
    <source>
        <strain evidence="3 4">DSM 108380</strain>
    </source>
</reference>
<dbReference type="SMART" id="SM00066">
    <property type="entry name" value="GAL4"/>
    <property type="match status" value="1"/>
</dbReference>
<dbReference type="PANTHER" id="PTHR38791:SF13">
    <property type="entry name" value="ZN(2)-C6 FUNGAL-TYPE DOMAIN-CONTAINING PROTEIN"/>
    <property type="match status" value="1"/>
</dbReference>
<organism evidence="3 4">
    <name type="scientific">Cudoniella acicularis</name>
    <dbReference type="NCBI Taxonomy" id="354080"/>
    <lineage>
        <taxon>Eukaryota</taxon>
        <taxon>Fungi</taxon>
        <taxon>Dikarya</taxon>
        <taxon>Ascomycota</taxon>
        <taxon>Pezizomycotina</taxon>
        <taxon>Leotiomycetes</taxon>
        <taxon>Helotiales</taxon>
        <taxon>Tricladiaceae</taxon>
        <taxon>Cudoniella</taxon>
    </lineage>
</organism>